<dbReference type="PANTHER" id="PTHR30535:SF7">
    <property type="entry name" value="IRON(III) DICITRATE-BINDING PROTEIN"/>
    <property type="match status" value="1"/>
</dbReference>
<feature type="domain" description="Fe/B12 periplasmic-binding" evidence="3">
    <location>
        <begin position="51"/>
        <end position="330"/>
    </location>
</feature>
<dbReference type="InterPro" id="IPR050902">
    <property type="entry name" value="ABC_Transporter_SBP"/>
</dbReference>
<evidence type="ECO:0000256" key="2">
    <source>
        <dbReference type="SAM" id="SignalP"/>
    </source>
</evidence>
<comment type="similarity">
    <text evidence="1">Belongs to the bacterial solute-binding protein 8 family.</text>
</comment>
<sequence length="330" mass="35586">MSRYPKSLAALAAASVLATAACGSAQEDDVSSGEGIANCGFTVEVDKAPERAVTLDQNSLEILLELGLGDRVHGTANLRTDVPERYQDEFEGVEVLNDSWLTAEQLREAAPDFVYSGFKEHYSKDGVGTREELADLGLPTYASSVSCPEMSEGDTAFDRLFTDYANIGEVFGVEDRASDLVDAQQQKLDDAAEAGEKIDGLKVAWVYSFAEGQPYVAGNDGIPQALSDTMGVENVFADVDEAWPEVSIDEIALREPDVIVLGDISERGMPGDSASDKIDELRDNPVTSQMDAVKEDRLIEVPGIAMDPSVRSVDVLDQFVEGLQKLGYVD</sequence>
<protein>
    <submittedName>
        <fullName evidence="4">ABC transporter substrate-binding protein</fullName>
    </submittedName>
</protein>
<dbReference type="Gene3D" id="3.40.50.1980">
    <property type="entry name" value="Nitrogenase molybdenum iron protein domain"/>
    <property type="match status" value="2"/>
</dbReference>
<feature type="signal peptide" evidence="2">
    <location>
        <begin position="1"/>
        <end position="20"/>
    </location>
</feature>
<evidence type="ECO:0000313" key="5">
    <source>
        <dbReference type="Proteomes" id="UP001595823"/>
    </source>
</evidence>
<name>A0ABV8TUV0_9ACTN</name>
<dbReference type="EMBL" id="JBHSDK010000007">
    <property type="protein sequence ID" value="MFC4334558.1"/>
    <property type="molecule type" value="Genomic_DNA"/>
</dbReference>
<keyword evidence="2" id="KW-0732">Signal</keyword>
<dbReference type="PROSITE" id="PS51257">
    <property type="entry name" value="PROKAR_LIPOPROTEIN"/>
    <property type="match status" value="1"/>
</dbReference>
<gene>
    <name evidence="4" type="ORF">ACFPET_05030</name>
</gene>
<dbReference type="SUPFAM" id="SSF53807">
    <property type="entry name" value="Helical backbone' metal receptor"/>
    <property type="match status" value="1"/>
</dbReference>
<evidence type="ECO:0000313" key="4">
    <source>
        <dbReference type="EMBL" id="MFC4334558.1"/>
    </source>
</evidence>
<dbReference type="PROSITE" id="PS50983">
    <property type="entry name" value="FE_B12_PBP"/>
    <property type="match status" value="1"/>
</dbReference>
<dbReference type="Pfam" id="PF01497">
    <property type="entry name" value="Peripla_BP_2"/>
    <property type="match status" value="1"/>
</dbReference>
<organism evidence="4 5">
    <name type="scientific">Salininema proteolyticum</name>
    <dbReference type="NCBI Taxonomy" id="1607685"/>
    <lineage>
        <taxon>Bacteria</taxon>
        <taxon>Bacillati</taxon>
        <taxon>Actinomycetota</taxon>
        <taxon>Actinomycetes</taxon>
        <taxon>Glycomycetales</taxon>
        <taxon>Glycomycetaceae</taxon>
        <taxon>Salininema</taxon>
    </lineage>
</organism>
<proteinExistence type="inferred from homology"/>
<comment type="caution">
    <text evidence="4">The sequence shown here is derived from an EMBL/GenBank/DDBJ whole genome shotgun (WGS) entry which is preliminary data.</text>
</comment>
<evidence type="ECO:0000256" key="1">
    <source>
        <dbReference type="ARBA" id="ARBA00008814"/>
    </source>
</evidence>
<dbReference type="Proteomes" id="UP001595823">
    <property type="component" value="Unassembled WGS sequence"/>
</dbReference>
<keyword evidence="5" id="KW-1185">Reference proteome</keyword>
<evidence type="ECO:0000259" key="3">
    <source>
        <dbReference type="PROSITE" id="PS50983"/>
    </source>
</evidence>
<feature type="chain" id="PRO_5047381711" evidence="2">
    <location>
        <begin position="21"/>
        <end position="330"/>
    </location>
</feature>
<dbReference type="PANTHER" id="PTHR30535">
    <property type="entry name" value="VITAMIN B12-BINDING PROTEIN"/>
    <property type="match status" value="1"/>
</dbReference>
<dbReference type="RefSeq" id="WP_380618366.1">
    <property type="nucleotide sequence ID" value="NZ_JBHSDK010000007.1"/>
</dbReference>
<accession>A0ABV8TUV0</accession>
<dbReference type="InterPro" id="IPR002491">
    <property type="entry name" value="ABC_transptr_periplasmic_BD"/>
</dbReference>
<reference evidence="5" key="1">
    <citation type="journal article" date="2019" name="Int. J. Syst. Evol. Microbiol.">
        <title>The Global Catalogue of Microorganisms (GCM) 10K type strain sequencing project: providing services to taxonomists for standard genome sequencing and annotation.</title>
        <authorList>
            <consortium name="The Broad Institute Genomics Platform"/>
            <consortium name="The Broad Institute Genome Sequencing Center for Infectious Disease"/>
            <person name="Wu L."/>
            <person name="Ma J."/>
        </authorList>
    </citation>
    <scope>NUCLEOTIDE SEQUENCE [LARGE SCALE GENOMIC DNA]</scope>
    <source>
        <strain evidence="5">IBRC-M 10908</strain>
    </source>
</reference>